<evidence type="ECO:0000313" key="1">
    <source>
        <dbReference type="EMBL" id="KAH7921159.1"/>
    </source>
</evidence>
<comment type="caution">
    <text evidence="1">The sequence shown here is derived from an EMBL/GenBank/DDBJ whole genome shotgun (WGS) entry which is preliminary data.</text>
</comment>
<dbReference type="EMBL" id="MU266540">
    <property type="protein sequence ID" value="KAH7921159.1"/>
    <property type="molecule type" value="Genomic_DNA"/>
</dbReference>
<gene>
    <name evidence="1" type="ORF">BV22DRAFT_1019932</name>
</gene>
<dbReference type="Proteomes" id="UP000790709">
    <property type="component" value="Unassembled WGS sequence"/>
</dbReference>
<accession>A0ACB8B6S6</accession>
<protein>
    <submittedName>
        <fullName evidence="1">NAD(P)-binding protein</fullName>
    </submittedName>
</protein>
<name>A0ACB8B6S6_9AGAM</name>
<sequence length="291" mass="31028">MSESTFKSFAVVGAGNTIGIPIVHALLSHSVPVVVLTRPSSSKELPAAATIAPVDYFDVGAVSRILKAHKVDVLVSALGFEGFPAQKPLADACKEAGVKLFVPSEFGMPTEGGTDGMLLSKSQTASTAHLRSIGLPSLRLYNGLFQEWIPWVAAVEETGKFIILGKGESPVSFTAISDVAGFLAYVLTTLPPSKLSNVVFRIEGERGSMSDISKLYSKSGKAPVEYVDKFPHTNQIPAAEFREYLQKRFDMGAGSTGWDVVAGKEGDEPAGSANALWEGHRWKSVKETLGL</sequence>
<keyword evidence="2" id="KW-1185">Reference proteome</keyword>
<evidence type="ECO:0000313" key="2">
    <source>
        <dbReference type="Proteomes" id="UP000790709"/>
    </source>
</evidence>
<organism evidence="1 2">
    <name type="scientific">Leucogyrophana mollusca</name>
    <dbReference type="NCBI Taxonomy" id="85980"/>
    <lineage>
        <taxon>Eukaryota</taxon>
        <taxon>Fungi</taxon>
        <taxon>Dikarya</taxon>
        <taxon>Basidiomycota</taxon>
        <taxon>Agaricomycotina</taxon>
        <taxon>Agaricomycetes</taxon>
        <taxon>Agaricomycetidae</taxon>
        <taxon>Boletales</taxon>
        <taxon>Boletales incertae sedis</taxon>
        <taxon>Leucogyrophana</taxon>
    </lineage>
</organism>
<proteinExistence type="predicted"/>
<reference evidence="1" key="1">
    <citation type="journal article" date="2021" name="New Phytol.">
        <title>Evolutionary innovations through gain and loss of genes in the ectomycorrhizal Boletales.</title>
        <authorList>
            <person name="Wu G."/>
            <person name="Miyauchi S."/>
            <person name="Morin E."/>
            <person name="Kuo A."/>
            <person name="Drula E."/>
            <person name="Varga T."/>
            <person name="Kohler A."/>
            <person name="Feng B."/>
            <person name="Cao Y."/>
            <person name="Lipzen A."/>
            <person name="Daum C."/>
            <person name="Hundley H."/>
            <person name="Pangilinan J."/>
            <person name="Johnson J."/>
            <person name="Barry K."/>
            <person name="LaButti K."/>
            <person name="Ng V."/>
            <person name="Ahrendt S."/>
            <person name="Min B."/>
            <person name="Choi I.G."/>
            <person name="Park H."/>
            <person name="Plett J.M."/>
            <person name="Magnuson J."/>
            <person name="Spatafora J.W."/>
            <person name="Nagy L.G."/>
            <person name="Henrissat B."/>
            <person name="Grigoriev I.V."/>
            <person name="Yang Z.L."/>
            <person name="Xu J."/>
            <person name="Martin F.M."/>
        </authorList>
    </citation>
    <scope>NUCLEOTIDE SEQUENCE</scope>
    <source>
        <strain evidence="1">KUC20120723A-06</strain>
    </source>
</reference>